<feature type="transmembrane region" description="Helical" evidence="10">
    <location>
        <begin position="340"/>
        <end position="358"/>
    </location>
</feature>
<dbReference type="PANTHER" id="PTHR43427">
    <property type="entry name" value="CHLORIDE CHANNEL PROTEIN CLC-E"/>
    <property type="match status" value="1"/>
</dbReference>
<feature type="transmembrane region" description="Helical" evidence="10">
    <location>
        <begin position="204"/>
        <end position="225"/>
    </location>
</feature>
<dbReference type="SUPFAM" id="SSF81340">
    <property type="entry name" value="Clc chloride channel"/>
    <property type="match status" value="1"/>
</dbReference>
<dbReference type="InterPro" id="IPR001807">
    <property type="entry name" value="ClC"/>
</dbReference>
<dbReference type="GO" id="GO:0034707">
    <property type="term" value="C:chloride channel complex"/>
    <property type="evidence" value="ECO:0007669"/>
    <property type="project" value="UniProtKB-KW"/>
</dbReference>
<proteinExistence type="predicted"/>
<accession>A0A6N4SV54</accession>
<name>A0A6N4SV54_CYTH3</name>
<dbReference type="CDD" id="cd01034">
    <property type="entry name" value="EriC_like"/>
    <property type="match status" value="1"/>
</dbReference>
<sequence>MKEYFYKKISQLDYKEFHRTAYQLIPLWVASVLVGVAAVMYARGFLYVEDLSTEFLHTYPEAIFAISPVAFLSSWFLVKVFAPMAAGSGIPQVMAAVELEGKSNLSRKLLNVKVSIVKVLSSLVMLAGGGAIGREGPTIQISASIFSFMHHALPKQWEKFSAQLMVLTGAASGLAAAFNTPLGGIVFAIEELTRIQFSKFRTTLFVAVIISGMTAQAMLGPYLYLGFPKVQVAGYSYILWVIAAAALAGFMGGMFGSLILVIHRWKKTIKTTGKHIAIVLIFALSFASIYYFFNRSVIGAGKEVMEDLLFISNKDVSPSLVLSRFFGPILSFGSGGAGGIFAPSLCAGSTIGAFIAYVADIPSEFTNLLILAGMVGFLTGVTHSPFTSAILVLEMTDRHSVIFYLMLAGMFAYLVSMLVDKKSVYEHLKEGYLNSFLPPEGKTPEPTETDVAK</sequence>
<dbReference type="Proteomes" id="UP000001822">
    <property type="component" value="Chromosome"/>
</dbReference>
<evidence type="ECO:0000256" key="5">
    <source>
        <dbReference type="ARBA" id="ARBA00023065"/>
    </source>
</evidence>
<keyword evidence="9" id="KW-0407">Ion channel</keyword>
<evidence type="ECO:0000256" key="1">
    <source>
        <dbReference type="ARBA" id="ARBA00004141"/>
    </source>
</evidence>
<evidence type="ECO:0000313" key="12">
    <source>
        <dbReference type="Proteomes" id="UP000001822"/>
    </source>
</evidence>
<evidence type="ECO:0000256" key="9">
    <source>
        <dbReference type="ARBA" id="ARBA00023303"/>
    </source>
</evidence>
<dbReference type="KEGG" id="chu:CHU_3116"/>
<keyword evidence="3 10" id="KW-0812">Transmembrane</keyword>
<dbReference type="InterPro" id="IPR014743">
    <property type="entry name" value="Cl-channel_core"/>
</dbReference>
<keyword evidence="5" id="KW-0406">Ion transport</keyword>
<dbReference type="Pfam" id="PF00654">
    <property type="entry name" value="Voltage_CLC"/>
    <property type="match status" value="1"/>
</dbReference>
<evidence type="ECO:0000256" key="8">
    <source>
        <dbReference type="ARBA" id="ARBA00023214"/>
    </source>
</evidence>
<organism evidence="11 12">
    <name type="scientific">Cytophaga hutchinsonii (strain ATCC 33406 / DSM 1761 / CIP 103989 / NBRC 15051 / NCIMB 9469 / D465)</name>
    <dbReference type="NCBI Taxonomy" id="269798"/>
    <lineage>
        <taxon>Bacteria</taxon>
        <taxon>Pseudomonadati</taxon>
        <taxon>Bacteroidota</taxon>
        <taxon>Cytophagia</taxon>
        <taxon>Cytophagales</taxon>
        <taxon>Cytophagaceae</taxon>
        <taxon>Cytophaga</taxon>
    </lineage>
</organism>
<dbReference type="GO" id="GO:0005254">
    <property type="term" value="F:chloride channel activity"/>
    <property type="evidence" value="ECO:0007669"/>
    <property type="project" value="UniProtKB-KW"/>
</dbReference>
<feature type="transmembrane region" description="Helical" evidence="10">
    <location>
        <begin position="237"/>
        <end position="263"/>
    </location>
</feature>
<feature type="transmembrane region" description="Helical" evidence="10">
    <location>
        <begin position="21"/>
        <end position="42"/>
    </location>
</feature>
<dbReference type="PANTHER" id="PTHR43427:SF6">
    <property type="entry name" value="CHLORIDE CHANNEL PROTEIN CLC-E"/>
    <property type="match status" value="1"/>
</dbReference>
<evidence type="ECO:0000256" key="2">
    <source>
        <dbReference type="ARBA" id="ARBA00022448"/>
    </source>
</evidence>
<dbReference type="Gene3D" id="1.10.3080.10">
    <property type="entry name" value="Clc chloride channel"/>
    <property type="match status" value="1"/>
</dbReference>
<feature type="transmembrane region" description="Helical" evidence="10">
    <location>
        <begin position="275"/>
        <end position="293"/>
    </location>
</feature>
<keyword evidence="7" id="KW-0869">Chloride channel</keyword>
<dbReference type="OrthoDB" id="9812438at2"/>
<keyword evidence="8" id="KW-0868">Chloride</keyword>
<reference evidence="11 12" key="1">
    <citation type="journal article" date="2007" name="Appl. Environ. Microbiol.">
        <title>Genome sequence of the cellulolytic gliding bacterium Cytophaga hutchinsonii.</title>
        <authorList>
            <person name="Xie G."/>
            <person name="Bruce D.C."/>
            <person name="Challacombe J.F."/>
            <person name="Chertkov O."/>
            <person name="Detter J.C."/>
            <person name="Gilna P."/>
            <person name="Han C.S."/>
            <person name="Lucas S."/>
            <person name="Misra M."/>
            <person name="Myers G.L."/>
            <person name="Richardson P."/>
            <person name="Tapia R."/>
            <person name="Thayer N."/>
            <person name="Thompson L.S."/>
            <person name="Brettin T.S."/>
            <person name="Henrissat B."/>
            <person name="Wilson D.B."/>
            <person name="McBride M.J."/>
        </authorList>
    </citation>
    <scope>NUCLEOTIDE SEQUENCE [LARGE SCALE GENOMIC DNA]</scope>
    <source>
        <strain evidence="12">ATCC 33406 / DSM 1761 / CIP 103989 / NBRC 15051 / NCIMB 9469 / D465</strain>
    </source>
</reference>
<feature type="transmembrane region" description="Helical" evidence="10">
    <location>
        <begin position="401"/>
        <end position="419"/>
    </location>
</feature>
<dbReference type="RefSeq" id="WP_011586465.1">
    <property type="nucleotide sequence ID" value="NC_008255.1"/>
</dbReference>
<dbReference type="EMBL" id="CP000383">
    <property type="protein sequence ID" value="ABG60356.1"/>
    <property type="molecule type" value="Genomic_DNA"/>
</dbReference>
<comment type="subcellular location">
    <subcellularLocation>
        <location evidence="1">Membrane</location>
        <topology evidence="1">Multi-pass membrane protein</topology>
    </subcellularLocation>
</comment>
<protein>
    <submittedName>
        <fullName evidence="11">Chloride channel protein</fullName>
    </submittedName>
</protein>
<evidence type="ECO:0000256" key="4">
    <source>
        <dbReference type="ARBA" id="ARBA00022989"/>
    </source>
</evidence>
<keyword evidence="4 10" id="KW-1133">Transmembrane helix</keyword>
<feature type="transmembrane region" description="Helical" evidence="10">
    <location>
        <begin position="62"/>
        <end position="82"/>
    </location>
</feature>
<evidence type="ECO:0000256" key="3">
    <source>
        <dbReference type="ARBA" id="ARBA00022692"/>
    </source>
</evidence>
<dbReference type="PRINTS" id="PR00762">
    <property type="entry name" value="CLCHANNEL"/>
</dbReference>
<keyword evidence="12" id="KW-1185">Reference proteome</keyword>
<dbReference type="InterPro" id="IPR050368">
    <property type="entry name" value="ClC-type_chloride_channel"/>
</dbReference>
<keyword evidence="6 10" id="KW-0472">Membrane</keyword>
<dbReference type="AlphaFoldDB" id="A0A6N4SV54"/>
<evidence type="ECO:0000256" key="6">
    <source>
        <dbReference type="ARBA" id="ARBA00023136"/>
    </source>
</evidence>
<evidence type="ECO:0000256" key="7">
    <source>
        <dbReference type="ARBA" id="ARBA00023173"/>
    </source>
</evidence>
<evidence type="ECO:0000256" key="10">
    <source>
        <dbReference type="SAM" id="Phobius"/>
    </source>
</evidence>
<keyword evidence="2" id="KW-0813">Transport</keyword>
<gene>
    <name evidence="11" type="primary">yadQ</name>
    <name evidence="11" type="ordered locus">CHU_3116</name>
</gene>
<feature type="transmembrane region" description="Helical" evidence="10">
    <location>
        <begin position="365"/>
        <end position="381"/>
    </location>
</feature>
<evidence type="ECO:0000313" key="11">
    <source>
        <dbReference type="EMBL" id="ABG60356.1"/>
    </source>
</evidence>